<dbReference type="EMBL" id="CAMPGE010006849">
    <property type="protein sequence ID" value="CAI2365751.1"/>
    <property type="molecule type" value="Genomic_DNA"/>
</dbReference>
<evidence type="ECO:0000313" key="3">
    <source>
        <dbReference type="Proteomes" id="UP001295684"/>
    </source>
</evidence>
<feature type="region of interest" description="Disordered" evidence="1">
    <location>
        <begin position="209"/>
        <end position="236"/>
    </location>
</feature>
<evidence type="ECO:0000256" key="1">
    <source>
        <dbReference type="SAM" id="MobiDB-lite"/>
    </source>
</evidence>
<accession>A0AAD1UI19</accession>
<reference evidence="2" key="1">
    <citation type="submission" date="2023-07" db="EMBL/GenBank/DDBJ databases">
        <authorList>
            <consortium name="AG Swart"/>
            <person name="Singh M."/>
            <person name="Singh A."/>
            <person name="Seah K."/>
            <person name="Emmerich C."/>
        </authorList>
    </citation>
    <scope>NUCLEOTIDE SEQUENCE</scope>
    <source>
        <strain evidence="2">DP1</strain>
    </source>
</reference>
<proteinExistence type="predicted"/>
<name>A0AAD1UI19_EUPCR</name>
<protein>
    <submittedName>
        <fullName evidence="2">Uncharacterized protein</fullName>
    </submittedName>
</protein>
<comment type="caution">
    <text evidence="2">The sequence shown here is derived from an EMBL/GenBank/DDBJ whole genome shotgun (WGS) entry which is preliminary data.</text>
</comment>
<organism evidence="2 3">
    <name type="scientific">Euplotes crassus</name>
    <dbReference type="NCBI Taxonomy" id="5936"/>
    <lineage>
        <taxon>Eukaryota</taxon>
        <taxon>Sar</taxon>
        <taxon>Alveolata</taxon>
        <taxon>Ciliophora</taxon>
        <taxon>Intramacronucleata</taxon>
        <taxon>Spirotrichea</taxon>
        <taxon>Hypotrichia</taxon>
        <taxon>Euplotida</taxon>
        <taxon>Euplotidae</taxon>
        <taxon>Moneuplotes</taxon>
    </lineage>
</organism>
<dbReference type="Proteomes" id="UP001295684">
    <property type="component" value="Unassembled WGS sequence"/>
</dbReference>
<feature type="compositionally biased region" description="Polar residues" evidence="1">
    <location>
        <begin position="209"/>
        <end position="231"/>
    </location>
</feature>
<gene>
    <name evidence="2" type="ORF">ECRASSUSDP1_LOCUS7043</name>
</gene>
<dbReference type="AlphaFoldDB" id="A0AAD1UI19"/>
<evidence type="ECO:0000313" key="2">
    <source>
        <dbReference type="EMBL" id="CAI2365751.1"/>
    </source>
</evidence>
<keyword evidence="3" id="KW-1185">Reference proteome</keyword>
<sequence>MSDSSLVKKLRKKRKYVKFSNSIFNGEDLIVVKEIKPPFKNELISKAIVKLAHKEKLLRLEPIAKDKEIKPSGEYSFMKYDQRARISEERKFSWDQLRLEKKRCSSLNNNSTGSMKKDKVTSHRKMKRNLFDKILQGRIERNNEKYLNVNNITSSIYNIKNIRFDYNSFEKSRSHSKRSQKSNSSLMTLCLGDTPLSVSHSKQQPDLYSASRFPTMSSNHPKRSSSSTISGVSAEKTKIDDRKIRMIKLKKMGMVSLKYSSSKKRNLKVERKNRFRNPSQGKRDLSTYLDSRRLDYLMAKYMRQQQKGSIFSQNPPGLNIML</sequence>